<dbReference type="InterPro" id="IPR018204">
    <property type="entry name" value="Trp_synthase_alpha_AS"/>
</dbReference>
<dbReference type="GO" id="GO:0004834">
    <property type="term" value="F:tryptophan synthase activity"/>
    <property type="evidence" value="ECO:0007669"/>
    <property type="project" value="UniProtKB-UniRule"/>
</dbReference>
<evidence type="ECO:0000256" key="3">
    <source>
        <dbReference type="ARBA" id="ARBA00011270"/>
    </source>
</evidence>
<sequence length="287" mass="30924">MEVKDVVAEQPATRISQVFERARRERRGVLIPYFMCGYPSAEQSEKIILAAIEGGADIIELGIPFSDPLADGATIQQAGHVALEQGMTLKGCMQIASRIAAQSDAPLVFMGYYNPILAYGLERFCRDACNSGICGLIIPDLPPEEAESLQRAAYAYGLAIIFLVPPTTPDERIAHIADIVAQGPGGFLYCVSLSGVTGSRSELPPHLREFIARVQTYTEPKNVPLAVGFGLSTPEHIAAVTGFADGAVIGSALVKLIERAEEAQQPGTIREYISRLRNAADLPVERQ</sequence>
<evidence type="ECO:0000256" key="5">
    <source>
        <dbReference type="ARBA" id="ARBA00022822"/>
    </source>
</evidence>
<keyword evidence="5 9" id="KW-0822">Tryptophan biosynthesis</keyword>
<dbReference type="CDD" id="cd04724">
    <property type="entry name" value="Tryptophan_synthase_alpha"/>
    <property type="match status" value="1"/>
</dbReference>
<comment type="caution">
    <text evidence="11">The sequence shown here is derived from an EMBL/GenBank/DDBJ whole genome shotgun (WGS) entry which is preliminary data.</text>
</comment>
<comment type="subunit">
    <text evidence="3 9">Tetramer of two alpha and two beta chains.</text>
</comment>
<dbReference type="AlphaFoldDB" id="A0A326UDD0"/>
<keyword evidence="7 9" id="KW-0456">Lyase</keyword>
<proteinExistence type="inferred from homology"/>
<comment type="pathway">
    <text evidence="2 9">Amino-acid biosynthesis; L-tryptophan biosynthesis; L-tryptophan from chorismate: step 5/5.</text>
</comment>
<dbReference type="Proteomes" id="UP000248806">
    <property type="component" value="Unassembled WGS sequence"/>
</dbReference>
<feature type="active site" description="Proton acceptor" evidence="9">
    <location>
        <position position="71"/>
    </location>
</feature>
<accession>A0A326UDD0</accession>
<reference evidence="11 12" key="1">
    <citation type="submission" date="2018-06" db="EMBL/GenBank/DDBJ databases">
        <title>Genomic Encyclopedia of Archaeal and Bacterial Type Strains, Phase II (KMG-II): from individual species to whole genera.</title>
        <authorList>
            <person name="Goeker M."/>
        </authorList>
    </citation>
    <scope>NUCLEOTIDE SEQUENCE [LARGE SCALE GENOMIC DNA]</scope>
    <source>
        <strain evidence="11 12">ATCC BAA-1881</strain>
    </source>
</reference>
<feature type="active site" description="Proton acceptor" evidence="9">
    <location>
        <position position="60"/>
    </location>
</feature>
<dbReference type="PROSITE" id="PS00167">
    <property type="entry name" value="TRP_SYNTHASE_ALPHA"/>
    <property type="match status" value="1"/>
</dbReference>
<dbReference type="HAMAP" id="MF_00131">
    <property type="entry name" value="Trp_synth_alpha"/>
    <property type="match status" value="1"/>
</dbReference>
<dbReference type="Pfam" id="PF00290">
    <property type="entry name" value="Trp_syntA"/>
    <property type="match status" value="1"/>
</dbReference>
<dbReference type="InterPro" id="IPR002028">
    <property type="entry name" value="Trp_synthase_suA"/>
</dbReference>
<dbReference type="SUPFAM" id="SSF51366">
    <property type="entry name" value="Ribulose-phoshate binding barrel"/>
    <property type="match status" value="1"/>
</dbReference>
<evidence type="ECO:0000256" key="9">
    <source>
        <dbReference type="HAMAP-Rule" id="MF_00131"/>
    </source>
</evidence>
<dbReference type="UniPathway" id="UPA00035">
    <property type="reaction ID" value="UER00044"/>
</dbReference>
<dbReference type="NCBIfam" id="TIGR00262">
    <property type="entry name" value="trpA"/>
    <property type="match status" value="1"/>
</dbReference>
<keyword evidence="12" id="KW-1185">Reference proteome</keyword>
<dbReference type="PANTHER" id="PTHR43406">
    <property type="entry name" value="TRYPTOPHAN SYNTHASE, ALPHA CHAIN"/>
    <property type="match status" value="1"/>
</dbReference>
<keyword evidence="4 9" id="KW-0028">Amino-acid biosynthesis</keyword>
<dbReference type="OrthoDB" id="9804578at2"/>
<evidence type="ECO:0000256" key="2">
    <source>
        <dbReference type="ARBA" id="ARBA00004733"/>
    </source>
</evidence>
<keyword evidence="6 9" id="KW-0057">Aromatic amino acid biosynthesis</keyword>
<dbReference type="PANTHER" id="PTHR43406:SF1">
    <property type="entry name" value="TRYPTOPHAN SYNTHASE ALPHA CHAIN, CHLOROPLASTIC"/>
    <property type="match status" value="1"/>
</dbReference>
<evidence type="ECO:0000256" key="6">
    <source>
        <dbReference type="ARBA" id="ARBA00023141"/>
    </source>
</evidence>
<dbReference type="EC" id="4.2.1.20" evidence="9"/>
<evidence type="ECO:0000256" key="1">
    <source>
        <dbReference type="ARBA" id="ARBA00003365"/>
    </source>
</evidence>
<evidence type="ECO:0000256" key="10">
    <source>
        <dbReference type="RuleBase" id="RU003662"/>
    </source>
</evidence>
<evidence type="ECO:0000313" key="11">
    <source>
        <dbReference type="EMBL" id="PZW36044.1"/>
    </source>
</evidence>
<dbReference type="GO" id="GO:0005829">
    <property type="term" value="C:cytosol"/>
    <property type="evidence" value="ECO:0007669"/>
    <property type="project" value="TreeGrafter"/>
</dbReference>
<comment type="catalytic activity">
    <reaction evidence="8 9">
        <text>(1S,2R)-1-C-(indol-3-yl)glycerol 3-phosphate + L-serine = D-glyceraldehyde 3-phosphate + L-tryptophan + H2O</text>
        <dbReference type="Rhea" id="RHEA:10532"/>
        <dbReference type="ChEBI" id="CHEBI:15377"/>
        <dbReference type="ChEBI" id="CHEBI:33384"/>
        <dbReference type="ChEBI" id="CHEBI:57912"/>
        <dbReference type="ChEBI" id="CHEBI:58866"/>
        <dbReference type="ChEBI" id="CHEBI:59776"/>
        <dbReference type="EC" id="4.2.1.20"/>
    </reaction>
</comment>
<comment type="similarity">
    <text evidence="9 10">Belongs to the TrpA family.</text>
</comment>
<dbReference type="InterPro" id="IPR013785">
    <property type="entry name" value="Aldolase_TIM"/>
</dbReference>
<evidence type="ECO:0000256" key="8">
    <source>
        <dbReference type="ARBA" id="ARBA00049047"/>
    </source>
</evidence>
<evidence type="ECO:0000256" key="7">
    <source>
        <dbReference type="ARBA" id="ARBA00023239"/>
    </source>
</evidence>
<organism evidence="11 12">
    <name type="scientific">Thermosporothrix hazakensis</name>
    <dbReference type="NCBI Taxonomy" id="644383"/>
    <lineage>
        <taxon>Bacteria</taxon>
        <taxon>Bacillati</taxon>
        <taxon>Chloroflexota</taxon>
        <taxon>Ktedonobacteria</taxon>
        <taxon>Ktedonobacterales</taxon>
        <taxon>Thermosporotrichaceae</taxon>
        <taxon>Thermosporothrix</taxon>
    </lineage>
</organism>
<name>A0A326UDD0_THEHA</name>
<dbReference type="RefSeq" id="WP_111317854.1">
    <property type="nucleotide sequence ID" value="NZ_BIFX01000001.1"/>
</dbReference>
<dbReference type="InterPro" id="IPR011060">
    <property type="entry name" value="RibuloseP-bd_barrel"/>
</dbReference>
<comment type="function">
    <text evidence="1 9">The alpha subunit is responsible for the aldol cleavage of indoleglycerol phosphate to indole and glyceraldehyde 3-phosphate.</text>
</comment>
<evidence type="ECO:0000256" key="4">
    <source>
        <dbReference type="ARBA" id="ARBA00022605"/>
    </source>
</evidence>
<dbReference type="Gene3D" id="3.20.20.70">
    <property type="entry name" value="Aldolase class I"/>
    <property type="match status" value="1"/>
</dbReference>
<dbReference type="FunFam" id="3.20.20.70:FF:000037">
    <property type="entry name" value="Tryptophan synthase alpha chain"/>
    <property type="match status" value="1"/>
</dbReference>
<dbReference type="EMBL" id="QKUF01000001">
    <property type="protein sequence ID" value="PZW36044.1"/>
    <property type="molecule type" value="Genomic_DNA"/>
</dbReference>
<gene>
    <name evidence="9" type="primary">trpA</name>
    <name evidence="11" type="ORF">EI42_00214</name>
</gene>
<evidence type="ECO:0000313" key="12">
    <source>
        <dbReference type="Proteomes" id="UP000248806"/>
    </source>
</evidence>
<protein>
    <recommendedName>
        <fullName evidence="9">Tryptophan synthase alpha chain</fullName>
        <ecNumber evidence="9">4.2.1.20</ecNumber>
    </recommendedName>
</protein>